<evidence type="ECO:0000259" key="2">
    <source>
        <dbReference type="Pfam" id="PF13505"/>
    </source>
</evidence>
<gene>
    <name evidence="3" type="ORF">H9804_05255</name>
</gene>
<dbReference type="Pfam" id="PF13505">
    <property type="entry name" value="OMP_b-brl"/>
    <property type="match status" value="1"/>
</dbReference>
<dbReference type="AlphaFoldDB" id="A0A9D2KAH4"/>
<accession>A0A9D2KAH4</accession>
<protein>
    <submittedName>
        <fullName evidence="3">Porin family protein</fullName>
    </submittedName>
</protein>
<keyword evidence="1" id="KW-0732">Signal</keyword>
<organism evidence="3 4">
    <name type="scientific">Candidatus Mucispirillum faecigallinarum</name>
    <dbReference type="NCBI Taxonomy" id="2838699"/>
    <lineage>
        <taxon>Bacteria</taxon>
        <taxon>Pseudomonadati</taxon>
        <taxon>Deferribacterota</taxon>
        <taxon>Deferribacteres</taxon>
        <taxon>Deferribacterales</taxon>
        <taxon>Mucispirillaceae</taxon>
        <taxon>Mucispirillum</taxon>
    </lineage>
</organism>
<proteinExistence type="predicted"/>
<dbReference type="SUPFAM" id="SSF56925">
    <property type="entry name" value="OMPA-like"/>
    <property type="match status" value="1"/>
</dbReference>
<name>A0A9D2KAH4_9BACT</name>
<dbReference type="InterPro" id="IPR027385">
    <property type="entry name" value="Beta-barrel_OMP"/>
</dbReference>
<dbReference type="EMBL" id="DXAQ01000083">
    <property type="protein sequence ID" value="HIZ89329.1"/>
    <property type="molecule type" value="Genomic_DNA"/>
</dbReference>
<evidence type="ECO:0000256" key="1">
    <source>
        <dbReference type="ARBA" id="ARBA00022729"/>
    </source>
</evidence>
<sequence length="180" mass="19822">MKKMIIVLIFILSFAGYSKADDNFWINLGYSYYLPEESGAKAPTGPANLTIGGQVTDWVAIDFSIGYLWDLKTKNADTDINTMPIRLDFLIQPSFDTGMFDVLPYIGIGPQISANNTNYANNIFSYGFSAKAGVRFIENGVLFGIGAEYLYNPLEVNYNGVKNKYNASGILFGGEVGIVF</sequence>
<dbReference type="InterPro" id="IPR011250">
    <property type="entry name" value="OMP/PagP_B-barrel"/>
</dbReference>
<comment type="caution">
    <text evidence="3">The sequence shown here is derived from an EMBL/GenBank/DDBJ whole genome shotgun (WGS) entry which is preliminary data.</text>
</comment>
<evidence type="ECO:0000313" key="3">
    <source>
        <dbReference type="EMBL" id="HIZ89329.1"/>
    </source>
</evidence>
<feature type="domain" description="Outer membrane protein beta-barrel" evidence="2">
    <location>
        <begin position="8"/>
        <end position="163"/>
    </location>
</feature>
<reference evidence="3" key="1">
    <citation type="journal article" date="2021" name="PeerJ">
        <title>Extensive microbial diversity within the chicken gut microbiome revealed by metagenomics and culture.</title>
        <authorList>
            <person name="Gilroy R."/>
            <person name="Ravi A."/>
            <person name="Getino M."/>
            <person name="Pursley I."/>
            <person name="Horton D.L."/>
            <person name="Alikhan N.F."/>
            <person name="Baker D."/>
            <person name="Gharbi K."/>
            <person name="Hall N."/>
            <person name="Watson M."/>
            <person name="Adriaenssens E.M."/>
            <person name="Foster-Nyarko E."/>
            <person name="Jarju S."/>
            <person name="Secka A."/>
            <person name="Antonio M."/>
            <person name="Oren A."/>
            <person name="Chaudhuri R.R."/>
            <person name="La Ragione R."/>
            <person name="Hildebrand F."/>
            <person name="Pallen M.J."/>
        </authorList>
    </citation>
    <scope>NUCLEOTIDE SEQUENCE</scope>
    <source>
        <strain evidence="3">ChiW4-1371</strain>
    </source>
</reference>
<dbReference type="Proteomes" id="UP000824176">
    <property type="component" value="Unassembled WGS sequence"/>
</dbReference>
<evidence type="ECO:0000313" key="4">
    <source>
        <dbReference type="Proteomes" id="UP000824176"/>
    </source>
</evidence>
<reference evidence="3" key="2">
    <citation type="submission" date="2021-04" db="EMBL/GenBank/DDBJ databases">
        <authorList>
            <person name="Gilroy R."/>
        </authorList>
    </citation>
    <scope>NUCLEOTIDE SEQUENCE</scope>
    <source>
        <strain evidence="3">ChiW4-1371</strain>
    </source>
</reference>